<sequence>MQYLQLLALLQGNADDSLKGLNEKLYNSAVPVIGCRIPFLRRTAKSISTEQAEQYPLHQFVEVDMIKGLVLTSKPIAFEKRGLLWDFAHSLENWAVCDTCKARFPAGEHRYLAFFGDMAAQRRQFVCRYGLVNLMSFLKEDVSAVLKETEKVTAYGSYYADMGMAWLLATAMAYNSDEVKKFMCRRRDALPDFVVRKALQKMRESFRVSEEDKRWTLTFGKE</sequence>
<evidence type="ECO:0000313" key="1">
    <source>
        <dbReference type="EMBL" id="HIU91427.1"/>
    </source>
</evidence>
<dbReference type="InterPro" id="IPR014825">
    <property type="entry name" value="DNA_alkylation"/>
</dbReference>
<protein>
    <submittedName>
        <fullName evidence="1">DNA alkylation repair protein</fullName>
    </submittedName>
</protein>
<proteinExistence type="predicted"/>
<dbReference type="EMBL" id="DVOC01000095">
    <property type="protein sequence ID" value="HIU91427.1"/>
    <property type="molecule type" value="Genomic_DNA"/>
</dbReference>
<name>A0A9D1MXP2_9BACT</name>
<dbReference type="Gene3D" id="1.25.10.90">
    <property type="match status" value="1"/>
</dbReference>
<organism evidence="1 2">
    <name type="scientific">Candidatus Fimimonas merdipullorum</name>
    <dbReference type="NCBI Taxonomy" id="2840822"/>
    <lineage>
        <taxon>Bacteria</taxon>
        <taxon>Pseudomonadati</taxon>
        <taxon>Myxococcota</taxon>
        <taxon>Myxococcia</taxon>
        <taxon>Myxococcales</taxon>
        <taxon>Cystobacterineae</taxon>
        <taxon>Myxococcaceae</taxon>
        <taxon>Myxococcaceae incertae sedis</taxon>
        <taxon>Candidatus Fimimonas</taxon>
    </lineage>
</organism>
<reference evidence="1" key="2">
    <citation type="journal article" date="2021" name="PeerJ">
        <title>Extensive microbial diversity within the chicken gut microbiome revealed by metagenomics and culture.</title>
        <authorList>
            <person name="Gilroy R."/>
            <person name="Ravi A."/>
            <person name="Getino M."/>
            <person name="Pursley I."/>
            <person name="Horton D.L."/>
            <person name="Alikhan N.F."/>
            <person name="Baker D."/>
            <person name="Gharbi K."/>
            <person name="Hall N."/>
            <person name="Watson M."/>
            <person name="Adriaenssens E.M."/>
            <person name="Foster-Nyarko E."/>
            <person name="Jarju S."/>
            <person name="Secka A."/>
            <person name="Antonio M."/>
            <person name="Oren A."/>
            <person name="Chaudhuri R.R."/>
            <person name="La Ragione R."/>
            <person name="Hildebrand F."/>
            <person name="Pallen M.J."/>
        </authorList>
    </citation>
    <scope>NUCLEOTIDE SEQUENCE</scope>
    <source>
        <strain evidence="1">ChiHjej12B11-7776</strain>
    </source>
</reference>
<dbReference type="Pfam" id="PF08713">
    <property type="entry name" value="DNA_alkylation"/>
    <property type="match status" value="1"/>
</dbReference>
<dbReference type="Proteomes" id="UP000886852">
    <property type="component" value="Unassembled WGS sequence"/>
</dbReference>
<dbReference type="InterPro" id="IPR016024">
    <property type="entry name" value="ARM-type_fold"/>
</dbReference>
<evidence type="ECO:0000313" key="2">
    <source>
        <dbReference type="Proteomes" id="UP000886852"/>
    </source>
</evidence>
<reference evidence="1" key="1">
    <citation type="submission" date="2020-10" db="EMBL/GenBank/DDBJ databases">
        <authorList>
            <person name="Gilroy R."/>
        </authorList>
    </citation>
    <scope>NUCLEOTIDE SEQUENCE</scope>
    <source>
        <strain evidence="1">ChiHjej12B11-7776</strain>
    </source>
</reference>
<accession>A0A9D1MXP2</accession>
<dbReference type="SUPFAM" id="SSF48371">
    <property type="entry name" value="ARM repeat"/>
    <property type="match status" value="1"/>
</dbReference>
<gene>
    <name evidence="1" type="ORF">IAC72_05415</name>
</gene>
<dbReference type="AlphaFoldDB" id="A0A9D1MXP2"/>
<comment type="caution">
    <text evidence="1">The sequence shown here is derived from an EMBL/GenBank/DDBJ whole genome shotgun (WGS) entry which is preliminary data.</text>
</comment>